<feature type="compositionally biased region" description="Polar residues" evidence="1">
    <location>
        <begin position="1107"/>
        <end position="1123"/>
    </location>
</feature>
<dbReference type="EMBL" id="ACPB03015299">
    <property type="status" value="NOT_ANNOTATED_CDS"/>
    <property type="molecule type" value="Genomic_DNA"/>
</dbReference>
<dbReference type="Proteomes" id="UP000015103">
    <property type="component" value="Unassembled WGS sequence"/>
</dbReference>
<feature type="compositionally biased region" description="Polar residues" evidence="1">
    <location>
        <begin position="1048"/>
        <end position="1080"/>
    </location>
</feature>
<feature type="region of interest" description="Disordered" evidence="1">
    <location>
        <begin position="280"/>
        <end position="497"/>
    </location>
</feature>
<feature type="compositionally biased region" description="Basic and acidic residues" evidence="1">
    <location>
        <begin position="778"/>
        <end position="793"/>
    </location>
</feature>
<feature type="compositionally biased region" description="Basic and acidic residues" evidence="1">
    <location>
        <begin position="339"/>
        <end position="349"/>
    </location>
</feature>
<feature type="region of interest" description="Disordered" evidence="1">
    <location>
        <begin position="954"/>
        <end position="1166"/>
    </location>
</feature>
<sequence>MPPQKQNRNTDYNLTASPLGLDSMKHEFNGKYEGNLLKFGNHNKRNNRVNNIGKLYYVADSHDSVVSNAVKNKSVEILMSEKTYNENRFKEEKQNTELHNMYNNTVHNLQKAVNRLQPKFAVYENNNKLDKKYVKVENKTSRNVTNKGCSATTDQVICAGDGIKKYEPYIDNESSSALNNISPNMQNAFFNKPKNILPSITNVVPNASNDFSQSVLTLVSAEQENTIPLSVLKRPPRATAFEKWSSNYIANNSDDPLAHQLDGKDNQTVYDPNNISAYIRNHPNIPGRKQPFRLISLDPQDTDNHDGPHVPNNHSQPAPSNIGPSHVDYNYIANDTDDPLAHQLDDKDNQTVYDPNNISPNIQNQDPNVTRDVPLSVEIPVKPQNPDIQDGPYVSNNHSQPAPSNIGPSHVDYNYIANDTDDPLAHQLDDKDNQTVYDPNNISPNIQNQDPNVTRDVPLSVEIPVKPQNPDIHDGPYVSNNHPQPAPNNIGPPDDDYNYIPNDRDDPLAHQLDDKDYQTVHDPNYISPYIRNQDPNIPRSELPYWLNSVEPQDADNHYDDYNYIQNDRDDPLAHQLDDKDYQTIHDPNYISPYIRNQDPNIPRSELPYWLNSVEPQDADNHYDDYYYIPYHRDDPLTHQLDDKDYQTVYDPNYISPYIRNQDPNIPRSELPYWLISLEPQDADNHYDDYYYIPYHRDDPLAHQLDDKDNQTIYDANNISPNIQNQYPNVTRDVPLSVEIPVQPQNPDIQDGPYVSNNHPQPAPNNIGPPDDVYNYIPNDRDDPLTHQLDDKDYQTVYDPNYISPYIRNQDPNVPRNIPRSIQYPVKPQTPDIYDGPYVSNNHPQPAPKGLPNYYDDHGYYDDDEYYDGYKDSSIPLTHQLDDKDNQTVHDPNISPNIQNQDPNVPRVVPPSIQIPVIPRHRDYIYRGPRFPMDIFPRDENYFYYIVYDFDDPPTNQLDDKDNQTVHDPNISPNIQNQDPIVPIVVPPSIQIPVKPQHPDNHDEPNFPNNGPQPAPKGLPNYYDDDEYYNGYKNSSIPLTHQLDDKDNQTVYDPNNISPNTQSQDPYVSNNHPQPAPNNTGPPGDDYNYIPNDRDDPLTHQLDDKDNQTVYDPNISPNIQNQDPNVPRVVPPSIQIPVKPQHPDNHDGPCVPNNHLRPAPNNNVPSDGIDNQAVYDTNNISPNIQNQNPNVPRDAPPCIQIPVTGTPCNVPLTWANVPVPSQPNLIPPCNQNIIYVPYYLTPYIPFAMPVGVNIQTPNERNNFLPNNQNVPPTMPSNIPGINLTPLENTDYTINTLQSVEDDDIWPVNAESTSYDITLPRDKHRLALSIKKRSISSSKRGE</sequence>
<feature type="compositionally biased region" description="Polar residues" evidence="1">
    <location>
        <begin position="434"/>
        <end position="452"/>
    </location>
</feature>
<feature type="region of interest" description="Disordered" evidence="1">
    <location>
        <begin position="741"/>
        <end position="906"/>
    </location>
</feature>
<reference evidence="2" key="1">
    <citation type="submission" date="2015-05" db="UniProtKB">
        <authorList>
            <consortium name="EnsemblMetazoa"/>
        </authorList>
    </citation>
    <scope>IDENTIFICATION</scope>
</reference>
<evidence type="ECO:0000313" key="2">
    <source>
        <dbReference type="EnsemblMetazoa" id="RPRC006076-PA"/>
    </source>
</evidence>
<organism evidence="2 3">
    <name type="scientific">Rhodnius prolixus</name>
    <name type="common">Triatomid bug</name>
    <dbReference type="NCBI Taxonomy" id="13249"/>
    <lineage>
        <taxon>Eukaryota</taxon>
        <taxon>Metazoa</taxon>
        <taxon>Ecdysozoa</taxon>
        <taxon>Arthropoda</taxon>
        <taxon>Hexapoda</taxon>
        <taxon>Insecta</taxon>
        <taxon>Pterygota</taxon>
        <taxon>Neoptera</taxon>
        <taxon>Paraneoptera</taxon>
        <taxon>Hemiptera</taxon>
        <taxon>Heteroptera</taxon>
        <taxon>Panheteroptera</taxon>
        <taxon>Cimicomorpha</taxon>
        <taxon>Reduviidae</taxon>
        <taxon>Triatominae</taxon>
        <taxon>Rhodnius</taxon>
    </lineage>
</organism>
<proteinExistence type="predicted"/>
<dbReference type="HOGENOM" id="CLU_258434_0_0_1"/>
<dbReference type="VEuPathDB" id="VectorBase:RPRC006076"/>
<feature type="compositionally biased region" description="Low complexity" evidence="1">
    <location>
        <begin position="974"/>
        <end position="994"/>
    </location>
</feature>
<feature type="compositionally biased region" description="Basic and acidic residues" evidence="1">
    <location>
        <begin position="423"/>
        <end position="433"/>
    </location>
</feature>
<protein>
    <submittedName>
        <fullName evidence="2">Uncharacterized protein</fullName>
    </submittedName>
</protein>
<feature type="compositionally biased region" description="Basic and acidic residues" evidence="1">
    <location>
        <begin position="1091"/>
        <end position="1106"/>
    </location>
</feature>
<feature type="compositionally biased region" description="Polar residues" evidence="1">
    <location>
        <begin position="893"/>
        <end position="902"/>
    </location>
</feature>
<evidence type="ECO:0000313" key="3">
    <source>
        <dbReference type="Proteomes" id="UP000015103"/>
    </source>
</evidence>
<feature type="compositionally biased region" description="Polar residues" evidence="1">
    <location>
        <begin position="312"/>
        <end position="323"/>
    </location>
</feature>
<dbReference type="EnsemblMetazoa" id="RPRC006076-RA">
    <property type="protein sequence ID" value="RPRC006076-PA"/>
    <property type="gene ID" value="RPRC006076"/>
</dbReference>
<keyword evidence="3" id="KW-1185">Reference proteome</keyword>
<dbReference type="OMA" id="PYVSNNH"/>
<dbReference type="InParanoid" id="T1HPV2"/>
<evidence type="ECO:0000256" key="1">
    <source>
        <dbReference type="SAM" id="MobiDB-lite"/>
    </source>
</evidence>
<feature type="compositionally biased region" description="Polar residues" evidence="1">
    <location>
        <begin position="350"/>
        <end position="368"/>
    </location>
</feature>
<accession>T1HPV2</accession>
<name>T1HPV2_RHOPR</name>
<feature type="compositionally biased region" description="Polar residues" evidence="1">
    <location>
        <begin position="394"/>
        <end position="407"/>
    </location>
</feature>